<sequence>MNRKSQVKSRFSRWTMIALTLTLLIGLLSACSRGNDPSKTDTSVVRIGVLYSDSDNEPYFRQQYTDMFEMQNPNIQFEIVGAINYEDQRYVQPEPGKEPEQPDPYEKMKEMLTGQNPVDVVVLDYNMLRRFNQDNLLQPLDPMIQKDKFDISDYVPTVIEGIKSVGDNNIYALTPTFSSAALYYNKKIFADMNIEPPTDKMDWEEIFSKARQVANGEGQDRVFGFSFNRWANDPFGDASNYSSALQLRTWDEKAETMLVNSDQWEKVWNTIYGLHKDKIVPDQQYMNEMYEKRSSTDAPYQPFFGDLFLSGNVAMMISESYYVNELRKASDNASKIKDFDMVDWDVVTVPVSSSNPGAGGYIGLSQLMGINAKAQNPEGAWEFIKFTNSKDWAKLKSRSNYELVARKEFLKPVGGLTYNIDAFTLLKPLPPVTNMDDNIYRNKPNIWQVQGIGQEMFQEVMNGTKDVKQALAEWETRGNALLQQPAGGEGDGTIEVMPMPRTMTEEEAIKAAAGEITIEEVPVDNVVVEE</sequence>
<reference evidence="1 2" key="1">
    <citation type="submission" date="2018-08" db="EMBL/GenBank/DDBJ databases">
        <title>Paenibacillus sp. M4BSY-1, whole genome shotgun sequence.</title>
        <authorList>
            <person name="Tuo L."/>
        </authorList>
    </citation>
    <scope>NUCLEOTIDE SEQUENCE [LARGE SCALE GENOMIC DNA]</scope>
    <source>
        <strain evidence="1 2">M4BSY-1</strain>
    </source>
</reference>
<accession>A0A371PJ96</accession>
<dbReference type="Gene3D" id="3.40.190.10">
    <property type="entry name" value="Periplasmic binding protein-like II"/>
    <property type="match status" value="1"/>
</dbReference>
<dbReference type="SUPFAM" id="SSF53850">
    <property type="entry name" value="Periplasmic binding protein-like II"/>
    <property type="match status" value="1"/>
</dbReference>
<gene>
    <name evidence="1" type="ORF">DX130_04315</name>
</gene>
<evidence type="ECO:0000313" key="2">
    <source>
        <dbReference type="Proteomes" id="UP000261905"/>
    </source>
</evidence>
<dbReference type="EMBL" id="QUBQ01000001">
    <property type="protein sequence ID" value="REK76281.1"/>
    <property type="molecule type" value="Genomic_DNA"/>
</dbReference>
<organism evidence="1 2">
    <name type="scientific">Paenibacillus paeoniae</name>
    <dbReference type="NCBI Taxonomy" id="2292705"/>
    <lineage>
        <taxon>Bacteria</taxon>
        <taxon>Bacillati</taxon>
        <taxon>Bacillota</taxon>
        <taxon>Bacilli</taxon>
        <taxon>Bacillales</taxon>
        <taxon>Paenibacillaceae</taxon>
        <taxon>Paenibacillus</taxon>
    </lineage>
</organism>
<comment type="caution">
    <text evidence="1">The sequence shown here is derived from an EMBL/GenBank/DDBJ whole genome shotgun (WGS) entry which is preliminary data.</text>
</comment>
<dbReference type="Pfam" id="PF01547">
    <property type="entry name" value="SBP_bac_1"/>
    <property type="match status" value="1"/>
</dbReference>
<dbReference type="PROSITE" id="PS51257">
    <property type="entry name" value="PROKAR_LIPOPROTEIN"/>
    <property type="match status" value="1"/>
</dbReference>
<dbReference type="PANTHER" id="PTHR43649">
    <property type="entry name" value="ARABINOSE-BINDING PROTEIN-RELATED"/>
    <property type="match status" value="1"/>
</dbReference>
<dbReference type="OrthoDB" id="2675752at2"/>
<dbReference type="InterPro" id="IPR050490">
    <property type="entry name" value="Bact_solute-bd_prot1"/>
</dbReference>
<keyword evidence="2" id="KW-1185">Reference proteome</keyword>
<dbReference type="RefSeq" id="WP_116043112.1">
    <property type="nucleotide sequence ID" value="NZ_QUBQ01000001.1"/>
</dbReference>
<name>A0A371PJ96_9BACL</name>
<dbReference type="AlphaFoldDB" id="A0A371PJ96"/>
<evidence type="ECO:0000313" key="1">
    <source>
        <dbReference type="EMBL" id="REK76281.1"/>
    </source>
</evidence>
<dbReference type="Proteomes" id="UP000261905">
    <property type="component" value="Unassembled WGS sequence"/>
</dbReference>
<proteinExistence type="predicted"/>
<dbReference type="PANTHER" id="PTHR43649:SF12">
    <property type="entry name" value="DIACETYLCHITOBIOSE BINDING PROTEIN DASA"/>
    <property type="match status" value="1"/>
</dbReference>
<dbReference type="InterPro" id="IPR006059">
    <property type="entry name" value="SBP"/>
</dbReference>
<protein>
    <submittedName>
        <fullName evidence="1">Extracellular solute-binding protein</fullName>
    </submittedName>
</protein>